<protein>
    <submittedName>
        <fullName evidence="1">Uncharacterized protein</fullName>
    </submittedName>
</protein>
<evidence type="ECO:0000313" key="1">
    <source>
        <dbReference type="EMBL" id="KAI0084026.1"/>
    </source>
</evidence>
<sequence>MIPPTREREFKEAKRDLGLLPNAIEPYCSGKVLSTQRTTRLSSSKMQANGIPEPSIRRLEYTMYRVHTKLQVSMASRAGLPASLLQPDGTVCFVSRPFRDQMEAEKHAVDQQIQESDHDVDGNIVLFPGATFVPECDDQYPTLDQMTVVKGWSANSGRLMHVAKGNRKGQVIMPVAKVKRYVVKGEGYSIGQNVHPTGWTMMMARGASDHSDVLVKPDLQRKRRDRDDDEGGAQTFVVVTDRARNEDRGRVLMDDLIAYLNGMRDAEFHEFTEYLRTHHGLARLPSPNDVPSSLDAPALSDDNARPQLVQYTDHELLQLVKEVQQDRAAWSTSPTPWDHPTTISPTATLAQWGTANDARHDSDNESMPSLQTISSSSSESSGSDNEHDEQLAYRTVTRIPIVHTETAHDVSGRIYNGEDKHMPTLARGRSISPRPLSSTSTSPRNVSAPPALPSPRQFVPDAPASSPEVSTPDMWEVLNDAAAALGATFPPQQLTDAIDNLANLCGLSAPPPVAPVKNELIDEHMPADASSPVCTHELPYRQLDAPPTECPSMRIMREGPRLFSQEGDWINGIRVEDLHAPLALDKKPSDNANDDLDGQGIRVTAIEPPASLSPFSSDDSDFSDLTGLYDPLRVDTTFVEPVTNDVPMEDSDISVEQPIPPPMQADYSFTPSLSTISAVEGILVNMKGMAGFANNTAASRAPMGTHRLVFPTPDAVMEAYVTGGPAPPRHYAAAWMTRRIIVRILKPLVDRAHQQGLLEFLDKFNTTVAPDAYGEMALATLFFPKGCYDGCPYLDPTEELEVLQARLFFGVTNPFLEQHSIVAMERALAHRTPWAETQYLVYLRINGWLGRDWTIPAHGFQPTVTRYNELGC</sequence>
<dbReference type="Proteomes" id="UP001055072">
    <property type="component" value="Unassembled WGS sequence"/>
</dbReference>
<gene>
    <name evidence="1" type="ORF">BDY19DRAFT_998112</name>
</gene>
<organism evidence="1 2">
    <name type="scientific">Irpex rosettiformis</name>
    <dbReference type="NCBI Taxonomy" id="378272"/>
    <lineage>
        <taxon>Eukaryota</taxon>
        <taxon>Fungi</taxon>
        <taxon>Dikarya</taxon>
        <taxon>Basidiomycota</taxon>
        <taxon>Agaricomycotina</taxon>
        <taxon>Agaricomycetes</taxon>
        <taxon>Polyporales</taxon>
        <taxon>Irpicaceae</taxon>
        <taxon>Irpex</taxon>
    </lineage>
</organism>
<proteinExistence type="predicted"/>
<dbReference type="EMBL" id="MU274949">
    <property type="protein sequence ID" value="KAI0084026.1"/>
    <property type="molecule type" value="Genomic_DNA"/>
</dbReference>
<reference evidence="1" key="1">
    <citation type="journal article" date="2021" name="Environ. Microbiol.">
        <title>Gene family expansions and transcriptome signatures uncover fungal adaptations to wood decay.</title>
        <authorList>
            <person name="Hage H."/>
            <person name="Miyauchi S."/>
            <person name="Viragh M."/>
            <person name="Drula E."/>
            <person name="Min B."/>
            <person name="Chaduli D."/>
            <person name="Navarro D."/>
            <person name="Favel A."/>
            <person name="Norest M."/>
            <person name="Lesage-Meessen L."/>
            <person name="Balint B."/>
            <person name="Merenyi Z."/>
            <person name="de Eugenio L."/>
            <person name="Morin E."/>
            <person name="Martinez A.T."/>
            <person name="Baldrian P."/>
            <person name="Stursova M."/>
            <person name="Martinez M.J."/>
            <person name="Novotny C."/>
            <person name="Magnuson J.K."/>
            <person name="Spatafora J.W."/>
            <person name="Maurice S."/>
            <person name="Pangilinan J."/>
            <person name="Andreopoulos W."/>
            <person name="LaButti K."/>
            <person name="Hundley H."/>
            <person name="Na H."/>
            <person name="Kuo A."/>
            <person name="Barry K."/>
            <person name="Lipzen A."/>
            <person name="Henrissat B."/>
            <person name="Riley R."/>
            <person name="Ahrendt S."/>
            <person name="Nagy L.G."/>
            <person name="Grigoriev I.V."/>
            <person name="Martin F."/>
            <person name="Rosso M.N."/>
        </authorList>
    </citation>
    <scope>NUCLEOTIDE SEQUENCE</scope>
    <source>
        <strain evidence="1">CBS 384.51</strain>
    </source>
</reference>
<comment type="caution">
    <text evidence="1">The sequence shown here is derived from an EMBL/GenBank/DDBJ whole genome shotgun (WGS) entry which is preliminary data.</text>
</comment>
<evidence type="ECO:0000313" key="2">
    <source>
        <dbReference type="Proteomes" id="UP001055072"/>
    </source>
</evidence>
<keyword evidence="2" id="KW-1185">Reference proteome</keyword>
<name>A0ACB8TPZ8_9APHY</name>
<accession>A0ACB8TPZ8</accession>